<dbReference type="GO" id="GO:0008483">
    <property type="term" value="F:transaminase activity"/>
    <property type="evidence" value="ECO:0007669"/>
    <property type="project" value="UniProtKB-KW"/>
</dbReference>
<dbReference type="EC" id="4.4.1.13" evidence="2"/>
<dbReference type="Pfam" id="PF00155">
    <property type="entry name" value="Aminotran_1_2"/>
    <property type="match status" value="1"/>
</dbReference>
<name>A0ABP9CNP7_9ACTN</name>
<reference evidence="8" key="1">
    <citation type="journal article" date="2019" name="Int. J. Syst. Evol. Microbiol.">
        <title>The Global Catalogue of Microorganisms (GCM) 10K type strain sequencing project: providing services to taxonomists for standard genome sequencing and annotation.</title>
        <authorList>
            <consortium name="The Broad Institute Genomics Platform"/>
            <consortium name="The Broad Institute Genome Sequencing Center for Infectious Disease"/>
            <person name="Wu L."/>
            <person name="Ma J."/>
        </authorList>
    </citation>
    <scope>NUCLEOTIDE SEQUENCE [LARGE SCALE GENOMIC DNA]</scope>
    <source>
        <strain evidence="8">JCM 18542</strain>
    </source>
</reference>
<comment type="similarity">
    <text evidence="5">Belongs to the class-II pyridoxal-phosphate-dependent aminotransferase family. MalY/PatB cystathionine beta-lyase subfamily.</text>
</comment>
<gene>
    <name evidence="7" type="ORF">GCM10023353_20060</name>
</gene>
<dbReference type="Gene3D" id="3.90.1150.10">
    <property type="entry name" value="Aspartate Aminotransferase, domain 1"/>
    <property type="match status" value="1"/>
</dbReference>
<comment type="caution">
    <text evidence="7">The sequence shown here is derived from an EMBL/GenBank/DDBJ whole genome shotgun (WGS) entry which is preliminary data.</text>
</comment>
<evidence type="ECO:0000256" key="4">
    <source>
        <dbReference type="ARBA" id="ARBA00023239"/>
    </source>
</evidence>
<sequence length="394" mass="42795">MPTFAELDAITLDDLRAAGTTKWVREDGAIGAFVAEMDFGVAPAITAALHREVDRGSFAYLPQRYVTGMQSSVARYLHGACGWDVDPVRVHQMPDVVAAYRAAIRYFSRPGSKVIVPTPAYMPFLSVPPDEGREVIEVPMLRDGGDRHFADDLAAIERAFDDDGGLLVLCNPHNPTGRVFTRDELQAIEELVARKGGRVFSDEIWMPLVFGDHRHIPYASIGSAAAGHSVTATAASKAFNIPGLKCAQLITSNDADEALWQRVGFMPMHGSANLGLVATTAAFDSGAPWLVDVRAYLERNLQALAEFLVERLPHVGFRPPEGTYVAWLDLSAYRLDGPPAEFLLEHAGVACTEGTDCGVAGAGHVRFIFAMPRPVMLDALDRIAKALETVPLRE</sequence>
<protein>
    <recommendedName>
        <fullName evidence="2">cysteine-S-conjugate beta-lyase</fullName>
        <ecNumber evidence="2">4.4.1.13</ecNumber>
    </recommendedName>
</protein>
<accession>A0ABP9CNP7</accession>
<dbReference type="InterPro" id="IPR015421">
    <property type="entry name" value="PyrdxlP-dep_Trfase_major"/>
</dbReference>
<evidence type="ECO:0000256" key="2">
    <source>
        <dbReference type="ARBA" id="ARBA00012224"/>
    </source>
</evidence>
<keyword evidence="8" id="KW-1185">Reference proteome</keyword>
<feature type="domain" description="Aminotransferase class I/classII large" evidence="6">
    <location>
        <begin position="37"/>
        <end position="383"/>
    </location>
</feature>
<dbReference type="InterPro" id="IPR004839">
    <property type="entry name" value="Aminotransferase_I/II_large"/>
</dbReference>
<dbReference type="InterPro" id="IPR051798">
    <property type="entry name" value="Class-II_PLP-Dep_Aminotrans"/>
</dbReference>
<evidence type="ECO:0000256" key="1">
    <source>
        <dbReference type="ARBA" id="ARBA00001933"/>
    </source>
</evidence>
<organism evidence="7 8">
    <name type="scientific">Tomitella cavernea</name>
    <dbReference type="NCBI Taxonomy" id="1387982"/>
    <lineage>
        <taxon>Bacteria</taxon>
        <taxon>Bacillati</taxon>
        <taxon>Actinomycetota</taxon>
        <taxon>Actinomycetes</taxon>
        <taxon>Mycobacteriales</taxon>
        <taxon>Tomitella</taxon>
    </lineage>
</organism>
<dbReference type="PANTHER" id="PTHR43525">
    <property type="entry name" value="PROTEIN MALY"/>
    <property type="match status" value="1"/>
</dbReference>
<dbReference type="CDD" id="cd00609">
    <property type="entry name" value="AAT_like"/>
    <property type="match status" value="1"/>
</dbReference>
<dbReference type="SUPFAM" id="SSF53383">
    <property type="entry name" value="PLP-dependent transferases"/>
    <property type="match status" value="1"/>
</dbReference>
<evidence type="ECO:0000259" key="6">
    <source>
        <dbReference type="Pfam" id="PF00155"/>
    </source>
</evidence>
<evidence type="ECO:0000313" key="7">
    <source>
        <dbReference type="EMBL" id="GAA4814683.1"/>
    </source>
</evidence>
<evidence type="ECO:0000256" key="3">
    <source>
        <dbReference type="ARBA" id="ARBA00022898"/>
    </source>
</evidence>
<dbReference type="InterPro" id="IPR015422">
    <property type="entry name" value="PyrdxlP-dep_Trfase_small"/>
</dbReference>
<evidence type="ECO:0000256" key="5">
    <source>
        <dbReference type="ARBA" id="ARBA00037974"/>
    </source>
</evidence>
<dbReference type="PANTHER" id="PTHR43525:SF2">
    <property type="entry name" value="CYSTATHIONINE BETA-LYASE-RELATED"/>
    <property type="match status" value="1"/>
</dbReference>
<dbReference type="RefSeq" id="WP_200174425.1">
    <property type="nucleotide sequence ID" value="NZ_BAABKQ010000001.1"/>
</dbReference>
<keyword evidence="7" id="KW-0808">Transferase</keyword>
<keyword evidence="7" id="KW-0032">Aminotransferase</keyword>
<keyword evidence="4" id="KW-0456">Lyase</keyword>
<proteinExistence type="inferred from homology"/>
<evidence type="ECO:0000313" key="8">
    <source>
        <dbReference type="Proteomes" id="UP001500839"/>
    </source>
</evidence>
<dbReference type="InterPro" id="IPR015424">
    <property type="entry name" value="PyrdxlP-dep_Trfase"/>
</dbReference>
<dbReference type="Gene3D" id="3.40.640.10">
    <property type="entry name" value="Type I PLP-dependent aspartate aminotransferase-like (Major domain)"/>
    <property type="match status" value="1"/>
</dbReference>
<dbReference type="Proteomes" id="UP001500839">
    <property type="component" value="Unassembled WGS sequence"/>
</dbReference>
<keyword evidence="3" id="KW-0663">Pyridoxal phosphate</keyword>
<dbReference type="EMBL" id="BAABKQ010000001">
    <property type="protein sequence ID" value="GAA4814683.1"/>
    <property type="molecule type" value="Genomic_DNA"/>
</dbReference>
<comment type="cofactor">
    <cofactor evidence="1">
        <name>pyridoxal 5'-phosphate</name>
        <dbReference type="ChEBI" id="CHEBI:597326"/>
    </cofactor>
</comment>